<feature type="transmembrane region" description="Helical" evidence="1">
    <location>
        <begin position="281"/>
        <end position="300"/>
    </location>
</feature>
<keyword evidence="1" id="KW-1133">Transmembrane helix</keyword>
<keyword evidence="3" id="KW-1185">Reference proteome</keyword>
<evidence type="ECO:0000256" key="1">
    <source>
        <dbReference type="SAM" id="Phobius"/>
    </source>
</evidence>
<evidence type="ECO:0000313" key="2">
    <source>
        <dbReference type="EMBL" id="CBY11137.1"/>
    </source>
</evidence>
<accession>E4XMD0</accession>
<dbReference type="EMBL" id="FN653076">
    <property type="protein sequence ID" value="CBY11137.1"/>
    <property type="molecule type" value="Genomic_DNA"/>
</dbReference>
<reference evidence="2" key="1">
    <citation type="journal article" date="2010" name="Science">
        <title>Plasticity of animal genome architecture unmasked by rapid evolution of a pelagic tunicate.</title>
        <authorList>
            <person name="Denoeud F."/>
            <person name="Henriet S."/>
            <person name="Mungpakdee S."/>
            <person name="Aury J.M."/>
            <person name="Da Silva C."/>
            <person name="Brinkmann H."/>
            <person name="Mikhaleva J."/>
            <person name="Olsen L.C."/>
            <person name="Jubin C."/>
            <person name="Canestro C."/>
            <person name="Bouquet J.M."/>
            <person name="Danks G."/>
            <person name="Poulain J."/>
            <person name="Campsteijn C."/>
            <person name="Adamski M."/>
            <person name="Cross I."/>
            <person name="Yadetie F."/>
            <person name="Muffato M."/>
            <person name="Louis A."/>
            <person name="Butcher S."/>
            <person name="Tsagkogeorga G."/>
            <person name="Konrad A."/>
            <person name="Singh S."/>
            <person name="Jensen M.F."/>
            <person name="Cong E.H."/>
            <person name="Eikeseth-Otteraa H."/>
            <person name="Noel B."/>
            <person name="Anthouard V."/>
            <person name="Porcel B.M."/>
            <person name="Kachouri-Lafond R."/>
            <person name="Nishino A."/>
            <person name="Ugolini M."/>
            <person name="Chourrout P."/>
            <person name="Nishida H."/>
            <person name="Aasland R."/>
            <person name="Huzurbazar S."/>
            <person name="Westhof E."/>
            <person name="Delsuc F."/>
            <person name="Lehrach H."/>
            <person name="Reinhardt R."/>
            <person name="Weissenbach J."/>
            <person name="Roy S.W."/>
            <person name="Artiguenave F."/>
            <person name="Postlethwait J.H."/>
            <person name="Manak J.R."/>
            <person name="Thompson E.M."/>
            <person name="Jaillon O."/>
            <person name="Du Pasquier L."/>
            <person name="Boudinot P."/>
            <person name="Liberles D.A."/>
            <person name="Volff J.N."/>
            <person name="Philippe H."/>
            <person name="Lenhard B."/>
            <person name="Roest Crollius H."/>
            <person name="Wincker P."/>
            <person name="Chourrout D."/>
        </authorList>
    </citation>
    <scope>NUCLEOTIDE SEQUENCE [LARGE SCALE GENOMIC DNA]</scope>
</reference>
<proteinExistence type="predicted"/>
<evidence type="ECO:0000313" key="3">
    <source>
        <dbReference type="Proteomes" id="UP000001307"/>
    </source>
</evidence>
<dbReference type="Proteomes" id="UP000001307">
    <property type="component" value="Unassembled WGS sequence"/>
</dbReference>
<gene>
    <name evidence="2" type="ORF">GSOID_T00015318001</name>
</gene>
<keyword evidence="1" id="KW-0472">Membrane</keyword>
<protein>
    <submittedName>
        <fullName evidence="2">Uncharacterized protein</fullName>
    </submittedName>
</protein>
<dbReference type="InParanoid" id="E4XMD0"/>
<keyword evidence="1" id="KW-0812">Transmembrane</keyword>
<sequence length="309" mass="34525">MRYNVSIVHGGTFENVEAPLSIDITSFQGIVSALEEIAGLKGMRISHRGKILKPTDRLPPDGAKLFVSGSTIKEEEMEVEFPIVTQEEMNKAKNLIKTYGSSRNPIRHDFNTLASEMMRSVYKNYPKLARKDPIGAQICVSAGKADGSLFIDCLNKELYKKHPLIQYVLMEIAKKTRESASSFAQNAGIDPAIMPQILAHSAPPHMRAGLTRANLPAAQRAAARDDQIIQIRVVRNAQKLARIRHKLKLAHPSLKQAGRRLQSLKICSLRLSLVHYKTRCLLLTQTLLLLLLLRGLVSIIRPVTKRRTL</sequence>
<organism evidence="2">
    <name type="scientific">Oikopleura dioica</name>
    <name type="common">Tunicate</name>
    <dbReference type="NCBI Taxonomy" id="34765"/>
    <lineage>
        <taxon>Eukaryota</taxon>
        <taxon>Metazoa</taxon>
        <taxon>Chordata</taxon>
        <taxon>Tunicata</taxon>
        <taxon>Appendicularia</taxon>
        <taxon>Copelata</taxon>
        <taxon>Oikopleuridae</taxon>
        <taxon>Oikopleura</taxon>
    </lineage>
</organism>
<dbReference type="OrthoDB" id="10395982at2759"/>
<dbReference type="AlphaFoldDB" id="E4XMD0"/>
<name>E4XMD0_OIKDI</name>